<name>A0A017HX86_9RHOB</name>
<dbReference type="SUPFAM" id="SSF53335">
    <property type="entry name" value="S-adenosyl-L-methionine-dependent methyltransferases"/>
    <property type="match status" value="1"/>
</dbReference>
<evidence type="ECO:0000256" key="1">
    <source>
        <dbReference type="ARBA" id="ARBA00022603"/>
    </source>
</evidence>
<gene>
    <name evidence="3" type="ORF">Rumeso_00036</name>
</gene>
<dbReference type="Proteomes" id="UP000019666">
    <property type="component" value="Unassembled WGS sequence"/>
</dbReference>
<dbReference type="PROSITE" id="PS00092">
    <property type="entry name" value="N6_MTASE"/>
    <property type="match status" value="1"/>
</dbReference>
<evidence type="ECO:0000256" key="2">
    <source>
        <dbReference type="ARBA" id="ARBA00022679"/>
    </source>
</evidence>
<keyword evidence="4" id="KW-1185">Reference proteome</keyword>
<dbReference type="RefSeq" id="WP_037281964.1">
    <property type="nucleotide sequence ID" value="NZ_KK088597.1"/>
</dbReference>
<evidence type="ECO:0000313" key="3">
    <source>
        <dbReference type="EMBL" id="EYD78379.1"/>
    </source>
</evidence>
<dbReference type="InterPro" id="IPR002052">
    <property type="entry name" value="DNA_methylase_N6_adenine_CS"/>
</dbReference>
<sequence>MRIVGGANRGLTLAEVGEGDAAAHLRPTSDRVREAVFNLLEGGRFGDPVAGARVLDLFAGTGALSLEALSRGAMEAVLVEDGRVGQRLIRENVARAKREGQARVLATDATKLPANAGEAFKLCFLDPPYGRGLGTKALASALAGRWLAPGALVVWEEAGPMMPLPGTGLLDRRSYGGTAVTLLRVDQAQARS</sequence>
<dbReference type="PATRIC" id="fig|442562.3.peg.37"/>
<dbReference type="InterPro" id="IPR029063">
    <property type="entry name" value="SAM-dependent_MTases_sf"/>
</dbReference>
<dbReference type="PIRSF" id="PIRSF004553">
    <property type="entry name" value="CHP00095"/>
    <property type="match status" value="1"/>
</dbReference>
<dbReference type="Gene3D" id="3.40.50.150">
    <property type="entry name" value="Vaccinia Virus protein VP39"/>
    <property type="match status" value="1"/>
</dbReference>
<dbReference type="OrthoDB" id="9803017at2"/>
<dbReference type="CDD" id="cd02440">
    <property type="entry name" value="AdoMet_MTases"/>
    <property type="match status" value="1"/>
</dbReference>
<dbReference type="AlphaFoldDB" id="A0A017HX86"/>
<dbReference type="InterPro" id="IPR004398">
    <property type="entry name" value="RNA_MeTrfase_RsmD"/>
</dbReference>
<dbReference type="HOGENOM" id="CLU_075826_1_1_5"/>
<dbReference type="GO" id="GO:0052913">
    <property type="term" value="F:16S rRNA (guanine(966)-N(2))-methyltransferase activity"/>
    <property type="evidence" value="ECO:0007669"/>
    <property type="project" value="UniProtKB-EC"/>
</dbReference>
<dbReference type="EC" id="2.1.1.171" evidence="3"/>
<dbReference type="PANTHER" id="PTHR43542:SF1">
    <property type="entry name" value="METHYLTRANSFERASE"/>
    <property type="match status" value="1"/>
</dbReference>
<dbReference type="EMBL" id="AOSK01000002">
    <property type="protein sequence ID" value="EYD78379.1"/>
    <property type="molecule type" value="Genomic_DNA"/>
</dbReference>
<protein>
    <submittedName>
        <fullName evidence="3">16S rRNA (Guanine(966)-N(2))-methyltransferase, SSU rRNA m(2)G966</fullName>
        <ecNumber evidence="3">2.1.1.171</ecNumber>
    </submittedName>
</protein>
<keyword evidence="1 3" id="KW-0489">Methyltransferase</keyword>
<dbReference type="PANTHER" id="PTHR43542">
    <property type="entry name" value="METHYLTRANSFERASE"/>
    <property type="match status" value="1"/>
</dbReference>
<proteinExistence type="predicted"/>
<accession>A0A017HX86</accession>
<reference evidence="3 4" key="1">
    <citation type="submission" date="2013-02" db="EMBL/GenBank/DDBJ databases">
        <authorList>
            <person name="Fiebig A."/>
            <person name="Goeker M."/>
            <person name="Klenk H.-P.P."/>
        </authorList>
    </citation>
    <scope>NUCLEOTIDE SEQUENCE [LARGE SCALE GENOMIC DNA]</scope>
    <source>
        <strain evidence="3 4">DSM 19309</strain>
    </source>
</reference>
<organism evidence="3 4">
    <name type="scientific">Rubellimicrobium mesophilum DSM 19309</name>
    <dbReference type="NCBI Taxonomy" id="442562"/>
    <lineage>
        <taxon>Bacteria</taxon>
        <taxon>Pseudomonadati</taxon>
        <taxon>Pseudomonadota</taxon>
        <taxon>Alphaproteobacteria</taxon>
        <taxon>Rhodobacterales</taxon>
        <taxon>Roseobacteraceae</taxon>
        <taxon>Rubellimicrobium</taxon>
    </lineage>
</organism>
<comment type="caution">
    <text evidence="3">The sequence shown here is derived from an EMBL/GenBank/DDBJ whole genome shotgun (WGS) entry which is preliminary data.</text>
</comment>
<evidence type="ECO:0000313" key="4">
    <source>
        <dbReference type="Proteomes" id="UP000019666"/>
    </source>
</evidence>
<dbReference type="GO" id="GO:0003676">
    <property type="term" value="F:nucleic acid binding"/>
    <property type="evidence" value="ECO:0007669"/>
    <property type="project" value="InterPro"/>
</dbReference>
<dbReference type="STRING" id="442562.Rumeso_00036"/>
<dbReference type="Pfam" id="PF03602">
    <property type="entry name" value="Cons_hypoth95"/>
    <property type="match status" value="1"/>
</dbReference>
<keyword evidence="2 3" id="KW-0808">Transferase</keyword>